<keyword evidence="3" id="KW-1185">Reference proteome</keyword>
<dbReference type="InterPro" id="IPR010852">
    <property type="entry name" value="ABATE"/>
</dbReference>
<protein>
    <submittedName>
        <fullName evidence="2">CGNR zinc finger domain-containing protein</fullName>
    </submittedName>
</protein>
<gene>
    <name evidence="2" type="ORF">QNI19_30300</name>
</gene>
<dbReference type="InterPro" id="IPR021005">
    <property type="entry name" value="Znf_CGNR"/>
</dbReference>
<dbReference type="RefSeq" id="WP_314002721.1">
    <property type="nucleotide sequence ID" value="NZ_JASJOT010000030.1"/>
</dbReference>
<comment type="caution">
    <text evidence="2">The sequence shown here is derived from an EMBL/GenBank/DDBJ whole genome shotgun (WGS) entry which is preliminary data.</text>
</comment>
<dbReference type="PANTHER" id="PTHR35525">
    <property type="entry name" value="BLL6575 PROTEIN"/>
    <property type="match status" value="1"/>
</dbReference>
<proteinExistence type="predicted"/>
<evidence type="ECO:0000259" key="1">
    <source>
        <dbReference type="Pfam" id="PF11706"/>
    </source>
</evidence>
<dbReference type="PANTHER" id="PTHR35525:SF3">
    <property type="entry name" value="BLL6575 PROTEIN"/>
    <property type="match status" value="1"/>
</dbReference>
<organism evidence="2 3">
    <name type="scientific">Xanthocytophaga flava</name>
    <dbReference type="NCBI Taxonomy" id="3048013"/>
    <lineage>
        <taxon>Bacteria</taxon>
        <taxon>Pseudomonadati</taxon>
        <taxon>Bacteroidota</taxon>
        <taxon>Cytophagia</taxon>
        <taxon>Cytophagales</taxon>
        <taxon>Rhodocytophagaceae</taxon>
        <taxon>Xanthocytophaga</taxon>
    </lineage>
</organism>
<dbReference type="Proteomes" id="UP001228581">
    <property type="component" value="Unassembled WGS sequence"/>
</dbReference>
<feature type="domain" description="Zinc finger CGNR" evidence="1">
    <location>
        <begin position="159"/>
        <end position="198"/>
    </location>
</feature>
<accession>A0ABT7CU31</accession>
<name>A0ABT7CU31_9BACT</name>
<dbReference type="Pfam" id="PF11706">
    <property type="entry name" value="zf-CGNR"/>
    <property type="match status" value="1"/>
</dbReference>
<dbReference type="Pfam" id="PF07336">
    <property type="entry name" value="ABATE"/>
    <property type="match status" value="1"/>
</dbReference>
<dbReference type="SUPFAM" id="SSF160904">
    <property type="entry name" value="Jann2411-like"/>
    <property type="match status" value="1"/>
</dbReference>
<dbReference type="InterPro" id="IPR023286">
    <property type="entry name" value="ABATE_dom_sf"/>
</dbReference>
<dbReference type="Gene3D" id="1.10.3300.10">
    <property type="entry name" value="Jann2411-like domain"/>
    <property type="match status" value="1"/>
</dbReference>
<dbReference type="EMBL" id="JASJOT010000030">
    <property type="protein sequence ID" value="MDJ1497269.1"/>
    <property type="molecule type" value="Genomic_DNA"/>
</dbReference>
<evidence type="ECO:0000313" key="3">
    <source>
        <dbReference type="Proteomes" id="UP001228581"/>
    </source>
</evidence>
<evidence type="ECO:0000313" key="2">
    <source>
        <dbReference type="EMBL" id="MDJ1497269.1"/>
    </source>
</evidence>
<sequence length="200" mass="23482">MVKNNLTDEIILCGGSLCLDFVNTVSTWTEESKKDYVETLNDLAHWCLRTDIIEKKEYKRLSARAETDEANLFLEEVKAFRQALYTLLSRRSNHKKISSSHVSFLNTMLQNYMPYIVLESYPDVIKREWKFPKADFRILLAPIVYDAYELLLKNESDKLKSCPKCGWLFIDTTKNGKRKWCSMQMCGSSVKALEWYHRNK</sequence>
<reference evidence="2 3" key="1">
    <citation type="submission" date="2023-05" db="EMBL/GenBank/DDBJ databases">
        <authorList>
            <person name="Zhang X."/>
        </authorList>
    </citation>
    <scope>NUCLEOTIDE SEQUENCE [LARGE SCALE GENOMIC DNA]</scope>
    <source>
        <strain evidence="2 3">DM2B3-1</strain>
    </source>
</reference>